<accession>A0AAJ2GZX8</accession>
<comment type="caution">
    <text evidence="5">The sequence shown here is derived from an EMBL/GenBank/DDBJ whole genome shotgun (WGS) entry which is preliminary data.</text>
</comment>
<dbReference type="AlphaFoldDB" id="A0AAJ2GZX8"/>
<dbReference type="RefSeq" id="WP_375166449.1">
    <property type="nucleotide sequence ID" value="NZ_JAVLSF010001289.1"/>
</dbReference>
<protein>
    <recommendedName>
        <fullName evidence="4">Histidine kinase/HSP90-like ATPase domain-containing protein</fullName>
    </recommendedName>
</protein>
<gene>
    <name evidence="5" type="ORF">RJJ65_40600</name>
</gene>
<dbReference type="InterPro" id="IPR050482">
    <property type="entry name" value="Sensor_HK_TwoCompSys"/>
</dbReference>
<keyword evidence="3" id="KW-0902">Two-component regulatory system</keyword>
<proteinExistence type="predicted"/>
<dbReference type="Proteomes" id="UP001268610">
    <property type="component" value="Unassembled WGS sequence"/>
</dbReference>
<evidence type="ECO:0000256" key="2">
    <source>
        <dbReference type="ARBA" id="ARBA00022777"/>
    </source>
</evidence>
<dbReference type="EMBL" id="JAVLSF010001289">
    <property type="protein sequence ID" value="MDR9778850.1"/>
    <property type="molecule type" value="Genomic_DNA"/>
</dbReference>
<dbReference type="GO" id="GO:0016301">
    <property type="term" value="F:kinase activity"/>
    <property type="evidence" value="ECO:0007669"/>
    <property type="project" value="UniProtKB-KW"/>
</dbReference>
<evidence type="ECO:0000259" key="4">
    <source>
        <dbReference type="Pfam" id="PF02518"/>
    </source>
</evidence>
<dbReference type="Pfam" id="PF02518">
    <property type="entry name" value="HATPase_c"/>
    <property type="match status" value="1"/>
</dbReference>
<dbReference type="InterPro" id="IPR003594">
    <property type="entry name" value="HATPase_dom"/>
</dbReference>
<reference evidence="5" key="1">
    <citation type="submission" date="2023-04" db="EMBL/GenBank/DDBJ databases">
        <title>Genomic characterization of faba bean (Vicia faba) microsymbionts in Mexican soils.</title>
        <authorList>
            <person name="Rivera Orduna F.N."/>
            <person name="Guevara-Luna J."/>
            <person name="Yan J."/>
            <person name="Arroyo-Herrera I."/>
            <person name="Li Y."/>
            <person name="Vasquez-Murrieta M.S."/>
            <person name="Wang E.T."/>
        </authorList>
    </citation>
    <scope>NUCLEOTIDE SEQUENCE</scope>
    <source>
        <strain evidence="5">CH26</strain>
    </source>
</reference>
<evidence type="ECO:0000313" key="6">
    <source>
        <dbReference type="Proteomes" id="UP001268610"/>
    </source>
</evidence>
<sequence length="73" mass="8002">LATSVKFDLFFCNDELVLVIEDNGIGFDMEAVKKAGMSIGLKSMQTRLERLGGHLDVQSKTGKTCLTARILIN</sequence>
<evidence type="ECO:0000256" key="3">
    <source>
        <dbReference type="ARBA" id="ARBA00023012"/>
    </source>
</evidence>
<dbReference type="PANTHER" id="PTHR24421">
    <property type="entry name" value="NITRATE/NITRITE SENSOR PROTEIN NARX-RELATED"/>
    <property type="match status" value="1"/>
</dbReference>
<dbReference type="GO" id="GO:0000160">
    <property type="term" value="P:phosphorelay signal transduction system"/>
    <property type="evidence" value="ECO:0007669"/>
    <property type="project" value="UniProtKB-KW"/>
</dbReference>
<keyword evidence="1" id="KW-0808">Transferase</keyword>
<name>A0AAJ2GZX8_9HYPH</name>
<dbReference type="Gene3D" id="3.30.565.10">
    <property type="entry name" value="Histidine kinase-like ATPase, C-terminal domain"/>
    <property type="match status" value="1"/>
</dbReference>
<evidence type="ECO:0000313" key="5">
    <source>
        <dbReference type="EMBL" id="MDR9778850.1"/>
    </source>
</evidence>
<evidence type="ECO:0000256" key="1">
    <source>
        <dbReference type="ARBA" id="ARBA00022679"/>
    </source>
</evidence>
<feature type="domain" description="Histidine kinase/HSP90-like ATPase" evidence="4">
    <location>
        <begin position="12"/>
        <end position="68"/>
    </location>
</feature>
<organism evidence="5 6">
    <name type="scientific">Rhizobium hidalgonense</name>
    <dbReference type="NCBI Taxonomy" id="1538159"/>
    <lineage>
        <taxon>Bacteria</taxon>
        <taxon>Pseudomonadati</taxon>
        <taxon>Pseudomonadota</taxon>
        <taxon>Alphaproteobacteria</taxon>
        <taxon>Hyphomicrobiales</taxon>
        <taxon>Rhizobiaceae</taxon>
        <taxon>Rhizobium/Agrobacterium group</taxon>
        <taxon>Rhizobium</taxon>
    </lineage>
</organism>
<dbReference type="SUPFAM" id="SSF55874">
    <property type="entry name" value="ATPase domain of HSP90 chaperone/DNA topoisomerase II/histidine kinase"/>
    <property type="match status" value="1"/>
</dbReference>
<keyword evidence="2" id="KW-0418">Kinase</keyword>
<feature type="non-terminal residue" evidence="5">
    <location>
        <position position="1"/>
    </location>
</feature>
<dbReference type="InterPro" id="IPR036890">
    <property type="entry name" value="HATPase_C_sf"/>
</dbReference>